<dbReference type="EMBL" id="CP157484">
    <property type="protein sequence ID" value="XBO39386.1"/>
    <property type="molecule type" value="Genomic_DNA"/>
</dbReference>
<dbReference type="InterPro" id="IPR011004">
    <property type="entry name" value="Trimer_LpxA-like_sf"/>
</dbReference>
<comment type="similarity">
    <text evidence="1">Belongs to the transferase hexapeptide repeat family.</text>
</comment>
<evidence type="ECO:0008006" key="5">
    <source>
        <dbReference type="Google" id="ProtNLM"/>
    </source>
</evidence>
<accession>A0AAU7JGI7</accession>
<evidence type="ECO:0000256" key="2">
    <source>
        <dbReference type="ARBA" id="ARBA00022679"/>
    </source>
</evidence>
<evidence type="ECO:0000256" key="1">
    <source>
        <dbReference type="ARBA" id="ARBA00007274"/>
    </source>
</evidence>
<dbReference type="InterPro" id="IPR045304">
    <property type="entry name" value="LbH_SAT"/>
</dbReference>
<dbReference type="Pfam" id="PF00132">
    <property type="entry name" value="Hexapep"/>
    <property type="match status" value="1"/>
</dbReference>
<dbReference type="Gene3D" id="2.160.10.10">
    <property type="entry name" value="Hexapeptide repeat proteins"/>
    <property type="match status" value="1"/>
</dbReference>
<name>A0AAU7JGI7_9HYPH</name>
<dbReference type="GO" id="GO:0016746">
    <property type="term" value="F:acyltransferase activity"/>
    <property type="evidence" value="ECO:0007669"/>
    <property type="project" value="UniProtKB-KW"/>
</dbReference>
<proteinExistence type="inferred from homology"/>
<gene>
    <name evidence="4" type="ORF">ABEG18_00955</name>
</gene>
<dbReference type="AlphaFoldDB" id="A0AAU7JGI7"/>
<keyword evidence="2" id="KW-0808">Transferase</keyword>
<protein>
    <recommendedName>
        <fullName evidence="5">Serine O-acetyltransferase</fullName>
    </recommendedName>
</protein>
<dbReference type="InterPro" id="IPR001451">
    <property type="entry name" value="Hexapep"/>
</dbReference>
<organism evidence="4">
    <name type="scientific">Alsobacter sp. KACC 23698</name>
    <dbReference type="NCBI Taxonomy" id="3149229"/>
    <lineage>
        <taxon>Bacteria</taxon>
        <taxon>Pseudomonadati</taxon>
        <taxon>Pseudomonadota</taxon>
        <taxon>Alphaproteobacteria</taxon>
        <taxon>Hyphomicrobiales</taxon>
        <taxon>Alsobacteraceae</taxon>
        <taxon>Alsobacter</taxon>
    </lineage>
</organism>
<evidence type="ECO:0000256" key="3">
    <source>
        <dbReference type="ARBA" id="ARBA00023315"/>
    </source>
</evidence>
<dbReference type="RefSeq" id="WP_406856229.1">
    <property type="nucleotide sequence ID" value="NZ_CP157484.1"/>
</dbReference>
<dbReference type="SUPFAM" id="SSF51161">
    <property type="entry name" value="Trimeric LpxA-like enzymes"/>
    <property type="match status" value="1"/>
</dbReference>
<evidence type="ECO:0000313" key="4">
    <source>
        <dbReference type="EMBL" id="XBO39386.1"/>
    </source>
</evidence>
<dbReference type="PANTHER" id="PTHR42811">
    <property type="entry name" value="SERINE ACETYLTRANSFERASE"/>
    <property type="match status" value="1"/>
</dbReference>
<sequence length="180" mass="19081">MSRHSTFFAVACHRLAHALIASAPDDDDAVVAAMRLSFSARTHTGVEIHPEASIGARLVIDHGFGTVIGQTVEIGDDCYILNGVTLGGRMIGDARNGKRHPTIGHRVQIAGHAKVLGPVRIGDDCVIGPDATVTRDLPARTQVLVRRDQALEFDRPGARPHLGPLGLGGDGVKPLREARA</sequence>
<dbReference type="CDD" id="cd03354">
    <property type="entry name" value="LbH_SAT"/>
    <property type="match status" value="1"/>
</dbReference>
<reference evidence="4" key="1">
    <citation type="submission" date="2024-05" db="EMBL/GenBank/DDBJ databases">
        <authorList>
            <person name="Kim S."/>
            <person name="Heo J."/>
            <person name="Choi H."/>
            <person name="Choi Y."/>
            <person name="Kwon S.-W."/>
            <person name="Kim Y."/>
        </authorList>
    </citation>
    <scope>NUCLEOTIDE SEQUENCE</scope>
    <source>
        <strain evidence="4">KACC 23698</strain>
    </source>
</reference>
<keyword evidence="3" id="KW-0012">Acyltransferase</keyword>